<keyword evidence="3" id="KW-1185">Reference proteome</keyword>
<keyword evidence="1" id="KW-1133">Transmembrane helix</keyword>
<accession>A0A4R1Q137</accession>
<protein>
    <submittedName>
        <fullName evidence="2">Uncharacterized protein</fullName>
    </submittedName>
</protein>
<reference evidence="2 3" key="1">
    <citation type="submission" date="2019-03" db="EMBL/GenBank/DDBJ databases">
        <title>Genomic Encyclopedia of Type Strains, Phase IV (KMG-IV): sequencing the most valuable type-strain genomes for metagenomic binning, comparative biology and taxonomic classification.</title>
        <authorList>
            <person name="Goeker M."/>
        </authorList>
    </citation>
    <scope>NUCLEOTIDE SEQUENCE [LARGE SCALE GENOMIC DNA]</scope>
    <source>
        <strain evidence="2 3">DSM 15969</strain>
    </source>
</reference>
<feature type="transmembrane region" description="Helical" evidence="1">
    <location>
        <begin position="174"/>
        <end position="192"/>
    </location>
</feature>
<dbReference type="RefSeq" id="WP_132079092.1">
    <property type="nucleotide sequence ID" value="NZ_DAIMLW010000111.1"/>
</dbReference>
<dbReference type="EMBL" id="SLUI01000005">
    <property type="protein sequence ID" value="TCL37866.1"/>
    <property type="molecule type" value="Genomic_DNA"/>
</dbReference>
<keyword evidence="1" id="KW-0472">Membrane</keyword>
<organism evidence="2 3">
    <name type="scientific">Anaerospora hongkongensis</name>
    <dbReference type="NCBI Taxonomy" id="244830"/>
    <lineage>
        <taxon>Bacteria</taxon>
        <taxon>Bacillati</taxon>
        <taxon>Bacillota</taxon>
        <taxon>Negativicutes</taxon>
        <taxon>Selenomonadales</taxon>
        <taxon>Sporomusaceae</taxon>
        <taxon>Anaerospora</taxon>
    </lineage>
</organism>
<evidence type="ECO:0000256" key="1">
    <source>
        <dbReference type="SAM" id="Phobius"/>
    </source>
</evidence>
<dbReference type="AlphaFoldDB" id="A0A4R1Q137"/>
<gene>
    <name evidence="2" type="ORF">EV210_105307</name>
</gene>
<name>A0A4R1Q137_9FIRM</name>
<dbReference type="Proteomes" id="UP000295063">
    <property type="component" value="Unassembled WGS sequence"/>
</dbReference>
<evidence type="ECO:0000313" key="3">
    <source>
        <dbReference type="Proteomes" id="UP000295063"/>
    </source>
</evidence>
<comment type="caution">
    <text evidence="2">The sequence shown here is derived from an EMBL/GenBank/DDBJ whole genome shotgun (WGS) entry which is preliminary data.</text>
</comment>
<feature type="transmembrane region" description="Helical" evidence="1">
    <location>
        <begin position="31"/>
        <end position="48"/>
    </location>
</feature>
<keyword evidence="1" id="KW-0812">Transmembrane</keyword>
<evidence type="ECO:0000313" key="2">
    <source>
        <dbReference type="EMBL" id="TCL37866.1"/>
    </source>
</evidence>
<sequence>MRLLFLCLAAGEIGLAVFCYYRQTTYSSSTYIWMGLIYAVLPLLLTYIEPEENLPFQESVVKKLSESNISYQEIRYSGDYAAFAFCQDTKKLIALTPDAQDQTVLALRTIPLSSVSKITFGETLGSWNLQINDDPPYQLKQPRLITKAMAHWEEFFLKAGVAATFTYEANTDYWISRFLGVTIFVPAVLLFFL</sequence>
<proteinExistence type="predicted"/>